<dbReference type="AlphaFoldDB" id="A0A7I9VFV3"/>
<evidence type="ECO:0000256" key="4">
    <source>
        <dbReference type="ARBA" id="ARBA00013078"/>
    </source>
</evidence>
<dbReference type="EMBL" id="BJTG01000001">
    <property type="protein sequence ID" value="GEJ55274.1"/>
    <property type="molecule type" value="Genomic_DNA"/>
</dbReference>
<keyword evidence="6" id="KW-1185">Reference proteome</keyword>
<comment type="pathway">
    <text evidence="2">Organic acid metabolism; glycolate biosynthesis; glycolate from 2-phosphoglycolate: step 1/1.</text>
</comment>
<dbReference type="Gene3D" id="1.10.150.240">
    <property type="entry name" value="Putative phosphatase, domain 2"/>
    <property type="match status" value="1"/>
</dbReference>
<gene>
    <name evidence="5" type="ORF">AMYX_00150</name>
</gene>
<dbReference type="SUPFAM" id="SSF56784">
    <property type="entry name" value="HAD-like"/>
    <property type="match status" value="1"/>
</dbReference>
<dbReference type="Pfam" id="PF13419">
    <property type="entry name" value="HAD_2"/>
    <property type="match status" value="1"/>
</dbReference>
<comment type="catalytic activity">
    <reaction evidence="1">
        <text>2-phosphoglycolate + H2O = glycolate + phosphate</text>
        <dbReference type="Rhea" id="RHEA:14369"/>
        <dbReference type="ChEBI" id="CHEBI:15377"/>
        <dbReference type="ChEBI" id="CHEBI:29805"/>
        <dbReference type="ChEBI" id="CHEBI:43474"/>
        <dbReference type="ChEBI" id="CHEBI:58033"/>
        <dbReference type="EC" id="3.1.3.18"/>
    </reaction>
</comment>
<dbReference type="InterPro" id="IPR006439">
    <property type="entry name" value="HAD-SF_hydro_IA"/>
</dbReference>
<evidence type="ECO:0000256" key="1">
    <source>
        <dbReference type="ARBA" id="ARBA00000830"/>
    </source>
</evidence>
<dbReference type="GO" id="GO:0006281">
    <property type="term" value="P:DNA repair"/>
    <property type="evidence" value="ECO:0007669"/>
    <property type="project" value="TreeGrafter"/>
</dbReference>
<accession>A0A7I9VFV3</accession>
<name>A0A7I9VFV3_9BACT</name>
<evidence type="ECO:0000313" key="6">
    <source>
        <dbReference type="Proteomes" id="UP000503640"/>
    </source>
</evidence>
<dbReference type="InterPro" id="IPR041492">
    <property type="entry name" value="HAD_2"/>
</dbReference>
<protein>
    <recommendedName>
        <fullName evidence="4">phosphoglycolate phosphatase</fullName>
        <ecNumber evidence="4">3.1.3.18</ecNumber>
    </recommendedName>
</protein>
<dbReference type="SFLD" id="SFLDS00003">
    <property type="entry name" value="Haloacid_Dehalogenase"/>
    <property type="match status" value="1"/>
</dbReference>
<dbReference type="PANTHER" id="PTHR43434">
    <property type="entry name" value="PHOSPHOGLYCOLATE PHOSPHATASE"/>
    <property type="match status" value="1"/>
</dbReference>
<dbReference type="GO" id="GO:0005829">
    <property type="term" value="C:cytosol"/>
    <property type="evidence" value="ECO:0007669"/>
    <property type="project" value="TreeGrafter"/>
</dbReference>
<proteinExistence type="inferred from homology"/>
<dbReference type="NCBIfam" id="TIGR01509">
    <property type="entry name" value="HAD-SF-IA-v3"/>
    <property type="match status" value="1"/>
</dbReference>
<dbReference type="Proteomes" id="UP000503640">
    <property type="component" value="Unassembled WGS sequence"/>
</dbReference>
<comment type="similarity">
    <text evidence="3">Belongs to the HAD-like hydrolase superfamily. CbbY/CbbZ/Gph/YieH family.</text>
</comment>
<reference evidence="6" key="1">
    <citation type="journal article" date="2020" name="Appl. Environ. Microbiol.">
        <title>Diazotrophic Anaeromyxobacter Isolates from Soils.</title>
        <authorList>
            <person name="Masuda Y."/>
            <person name="Yamanaka H."/>
            <person name="Xu Z.X."/>
            <person name="Shiratori Y."/>
            <person name="Aono T."/>
            <person name="Amachi S."/>
            <person name="Senoo K."/>
            <person name="Itoh H."/>
        </authorList>
    </citation>
    <scope>NUCLEOTIDE SEQUENCE [LARGE SCALE GENOMIC DNA]</scope>
    <source>
        <strain evidence="6">R267</strain>
    </source>
</reference>
<dbReference type="EC" id="3.1.3.18" evidence="4"/>
<dbReference type="Gene3D" id="3.40.50.1000">
    <property type="entry name" value="HAD superfamily/HAD-like"/>
    <property type="match status" value="1"/>
</dbReference>
<dbReference type="GO" id="GO:0008967">
    <property type="term" value="F:phosphoglycolate phosphatase activity"/>
    <property type="evidence" value="ECO:0007669"/>
    <property type="project" value="UniProtKB-EC"/>
</dbReference>
<comment type="caution">
    <text evidence="5">The sequence shown here is derived from an EMBL/GenBank/DDBJ whole genome shotgun (WGS) entry which is preliminary data.</text>
</comment>
<dbReference type="InterPro" id="IPR050155">
    <property type="entry name" value="HAD-like_hydrolase_sf"/>
</dbReference>
<dbReference type="InterPro" id="IPR023198">
    <property type="entry name" value="PGP-like_dom2"/>
</dbReference>
<dbReference type="InterPro" id="IPR036412">
    <property type="entry name" value="HAD-like_sf"/>
</dbReference>
<dbReference type="InterPro" id="IPR023214">
    <property type="entry name" value="HAD_sf"/>
</dbReference>
<organism evidence="5 6">
    <name type="scientific">Anaeromyxobacter diazotrophicus</name>
    <dbReference type="NCBI Taxonomy" id="2590199"/>
    <lineage>
        <taxon>Bacteria</taxon>
        <taxon>Pseudomonadati</taxon>
        <taxon>Myxococcota</taxon>
        <taxon>Myxococcia</taxon>
        <taxon>Myxococcales</taxon>
        <taxon>Cystobacterineae</taxon>
        <taxon>Anaeromyxobacteraceae</taxon>
        <taxon>Anaeromyxobacter</taxon>
    </lineage>
</organism>
<sequence>MTARSLAVLLDLDGTLVDTVPFILQSVGAAFEGRARRPSEAEWLAGIGQPLRVQLAPYATGPEDLDAILARYRAYQREHHDRMTRAFPGAVEAVRAVAAAGHRVGVVTGKLGDTAQRALELVGLAPFVQTVVAADSCPEHKPDPAPVLLALARLGRPATEALFLGDAPVDLQAGRAAGVTTVAALWGAASREVLLAHGPAHLLEDVSGLPALVARLAARSAAA</sequence>
<dbReference type="PANTHER" id="PTHR43434:SF1">
    <property type="entry name" value="PHOSPHOGLYCOLATE PHOSPHATASE"/>
    <property type="match status" value="1"/>
</dbReference>
<evidence type="ECO:0000313" key="5">
    <source>
        <dbReference type="EMBL" id="GEJ55274.1"/>
    </source>
</evidence>
<dbReference type="RefSeq" id="WP_176062087.1">
    <property type="nucleotide sequence ID" value="NZ_BJTG01000001.1"/>
</dbReference>
<dbReference type="SFLD" id="SFLDG01129">
    <property type="entry name" value="C1.5:_HAD__Beta-PGM__Phosphata"/>
    <property type="match status" value="1"/>
</dbReference>
<evidence type="ECO:0000256" key="2">
    <source>
        <dbReference type="ARBA" id="ARBA00004818"/>
    </source>
</evidence>
<evidence type="ECO:0000256" key="3">
    <source>
        <dbReference type="ARBA" id="ARBA00006171"/>
    </source>
</evidence>
<dbReference type="NCBIfam" id="TIGR01549">
    <property type="entry name" value="HAD-SF-IA-v1"/>
    <property type="match status" value="1"/>
</dbReference>